<dbReference type="GO" id="GO:0035267">
    <property type="term" value="C:NuA4 histone acetyltransferase complex"/>
    <property type="evidence" value="ECO:0007669"/>
    <property type="project" value="InterPro"/>
</dbReference>
<dbReference type="GO" id="GO:0000812">
    <property type="term" value="C:Swr1 complex"/>
    <property type="evidence" value="ECO:0007669"/>
    <property type="project" value="TreeGrafter"/>
</dbReference>
<evidence type="ECO:0000256" key="4">
    <source>
        <dbReference type="ARBA" id="ARBA00023163"/>
    </source>
</evidence>
<evidence type="ECO:0000259" key="7">
    <source>
        <dbReference type="SMART" id="SM00717"/>
    </source>
</evidence>
<accession>A0AAN8UD51</accession>
<gene>
    <name evidence="8" type="ORF">RDI58_001704</name>
</gene>
<dbReference type="AlphaFoldDB" id="A0AAN8UD51"/>
<feature type="domain" description="Myb-like" evidence="7">
    <location>
        <begin position="150"/>
        <end position="199"/>
    </location>
</feature>
<feature type="region of interest" description="Disordered" evidence="6">
    <location>
        <begin position="395"/>
        <end position="472"/>
    </location>
</feature>
<sequence>MDAKDILGLPKNGPLMSQEKKSRPQKESQRKPDGISREVYALTGGIAPLMPSIDINQLKRRALSESEKVQLLNFDSFYVFIELILLMLGRIITWQWLPFTSSARKDNLLLYHWVRVVNGVPPTGDYSFAKYNKSVDVIEYTDEEYEKFLSNPSWTKEETDQLFDLCKRFDLRFVIIADRFPSNRTVEELKDRYYSVSRAITIARAPSPADVAGHPLVKEPYNASQEVERKRALSMVLSQTKHQERRDAEVLAEAKRISESRKAAKAAEETELPDVSDAAPEGAEKAGIDIISTSPNAQLPSGIAAPPVSETASTLASLRMLRVYLRTYGLEQMVQAASSSAGLRTIKRVEQTLQDLGVNLKPKVPTKLVCAEHLELRKEILTLLNLQKQVQYKEAEGSSYREGSYSETPGTPPKRAQRATDQDRTFIPDSTSFGGERAGKKDQKRKGPGRLSEVPSSPAQSKRPRKLKTSDG</sequence>
<feature type="compositionally biased region" description="Basic and acidic residues" evidence="6">
    <location>
        <begin position="259"/>
        <end position="268"/>
    </location>
</feature>
<dbReference type="FunFam" id="1.10.10.60:FF:000087">
    <property type="entry name" value="DNA methyltransferase 1-associated protein 1"/>
    <property type="match status" value="1"/>
</dbReference>
<dbReference type="InterPro" id="IPR001005">
    <property type="entry name" value="SANT/Myb"/>
</dbReference>
<evidence type="ECO:0000256" key="3">
    <source>
        <dbReference type="ARBA" id="ARBA00023015"/>
    </source>
</evidence>
<dbReference type="InterPro" id="IPR009057">
    <property type="entry name" value="Homeodomain-like_sf"/>
</dbReference>
<protein>
    <recommendedName>
        <fullName evidence="7">Myb-like domain-containing protein</fullName>
    </recommendedName>
</protein>
<evidence type="ECO:0000313" key="9">
    <source>
        <dbReference type="Proteomes" id="UP001371456"/>
    </source>
</evidence>
<comment type="subcellular location">
    <subcellularLocation>
        <location evidence="1">Nucleus</location>
    </subcellularLocation>
</comment>
<dbReference type="EMBL" id="JBANQN010000001">
    <property type="protein sequence ID" value="KAK6803920.1"/>
    <property type="molecule type" value="Genomic_DNA"/>
</dbReference>
<keyword evidence="2" id="KW-0156">Chromatin regulator</keyword>
<keyword evidence="4" id="KW-0804">Transcription</keyword>
<dbReference type="GO" id="GO:0000976">
    <property type="term" value="F:transcription cis-regulatory region binding"/>
    <property type="evidence" value="ECO:0007669"/>
    <property type="project" value="UniProtKB-ARBA"/>
</dbReference>
<feature type="region of interest" description="Disordered" evidence="6">
    <location>
        <begin position="1"/>
        <end position="34"/>
    </location>
</feature>
<evidence type="ECO:0000256" key="1">
    <source>
        <dbReference type="ARBA" id="ARBA00004123"/>
    </source>
</evidence>
<dbReference type="GO" id="GO:0003714">
    <property type="term" value="F:transcription corepressor activity"/>
    <property type="evidence" value="ECO:0007669"/>
    <property type="project" value="TreeGrafter"/>
</dbReference>
<feature type="region of interest" description="Disordered" evidence="6">
    <location>
        <begin position="259"/>
        <end position="279"/>
    </location>
</feature>
<dbReference type="PANTHER" id="PTHR12855:SF10">
    <property type="entry name" value="DNA METHYLTRANSFERASE 1-ASSOCIATED PROTEIN 1"/>
    <property type="match status" value="1"/>
</dbReference>
<dbReference type="Proteomes" id="UP001371456">
    <property type="component" value="Unassembled WGS sequence"/>
</dbReference>
<dbReference type="CDD" id="cd11658">
    <property type="entry name" value="SANT_DMAP1_like"/>
    <property type="match status" value="1"/>
</dbReference>
<dbReference type="GO" id="GO:0006281">
    <property type="term" value="P:DNA repair"/>
    <property type="evidence" value="ECO:0007669"/>
    <property type="project" value="InterPro"/>
</dbReference>
<evidence type="ECO:0000256" key="6">
    <source>
        <dbReference type="SAM" id="MobiDB-lite"/>
    </source>
</evidence>
<keyword evidence="3" id="KW-0805">Transcription regulation</keyword>
<dbReference type="Gene3D" id="1.10.10.60">
    <property type="entry name" value="Homeodomain-like"/>
    <property type="match status" value="1"/>
</dbReference>
<evidence type="ECO:0000313" key="8">
    <source>
        <dbReference type="EMBL" id="KAK6803920.1"/>
    </source>
</evidence>
<keyword evidence="9" id="KW-1185">Reference proteome</keyword>
<feature type="compositionally biased region" description="Basic residues" evidence="6">
    <location>
        <begin position="462"/>
        <end position="472"/>
    </location>
</feature>
<evidence type="ECO:0000256" key="5">
    <source>
        <dbReference type="ARBA" id="ARBA00023242"/>
    </source>
</evidence>
<evidence type="ECO:0000256" key="2">
    <source>
        <dbReference type="ARBA" id="ARBA00022853"/>
    </source>
</evidence>
<name>A0AAN8UD51_SOLBU</name>
<dbReference type="GO" id="GO:0006338">
    <property type="term" value="P:chromatin remodeling"/>
    <property type="evidence" value="ECO:0007669"/>
    <property type="project" value="InterPro"/>
</dbReference>
<keyword evidence="5" id="KW-0539">Nucleus</keyword>
<dbReference type="InterPro" id="IPR032563">
    <property type="entry name" value="DAMP1_SANT-like"/>
</dbReference>
<dbReference type="InterPro" id="IPR027109">
    <property type="entry name" value="Swc4/Dmap1"/>
</dbReference>
<reference evidence="8 9" key="1">
    <citation type="submission" date="2024-02" db="EMBL/GenBank/DDBJ databases">
        <title>de novo genome assembly of Solanum bulbocastanum strain 11H21.</title>
        <authorList>
            <person name="Hosaka A.J."/>
        </authorList>
    </citation>
    <scope>NUCLEOTIDE SEQUENCE [LARGE SCALE GENOMIC DNA]</scope>
    <source>
        <tissue evidence="8">Young leaves</tissue>
    </source>
</reference>
<dbReference type="PANTHER" id="PTHR12855">
    <property type="entry name" value="DNA METHYLTRANSFERASE 1-ASSOCIATED PROTEIN 1 FAMILY MEMBER"/>
    <property type="match status" value="1"/>
</dbReference>
<dbReference type="SUPFAM" id="SSF46689">
    <property type="entry name" value="Homeodomain-like"/>
    <property type="match status" value="1"/>
</dbReference>
<dbReference type="Pfam" id="PF16282">
    <property type="entry name" value="SANT_DAMP1_like"/>
    <property type="match status" value="1"/>
</dbReference>
<feature type="compositionally biased region" description="Basic and acidic residues" evidence="6">
    <location>
        <begin position="18"/>
        <end position="34"/>
    </location>
</feature>
<proteinExistence type="predicted"/>
<comment type="caution">
    <text evidence="8">The sequence shown here is derived from an EMBL/GenBank/DDBJ whole genome shotgun (WGS) entry which is preliminary data.</text>
</comment>
<organism evidence="8 9">
    <name type="scientific">Solanum bulbocastanum</name>
    <name type="common">Wild potato</name>
    <dbReference type="NCBI Taxonomy" id="147425"/>
    <lineage>
        <taxon>Eukaryota</taxon>
        <taxon>Viridiplantae</taxon>
        <taxon>Streptophyta</taxon>
        <taxon>Embryophyta</taxon>
        <taxon>Tracheophyta</taxon>
        <taxon>Spermatophyta</taxon>
        <taxon>Magnoliopsida</taxon>
        <taxon>eudicotyledons</taxon>
        <taxon>Gunneridae</taxon>
        <taxon>Pentapetalae</taxon>
        <taxon>asterids</taxon>
        <taxon>lamiids</taxon>
        <taxon>Solanales</taxon>
        <taxon>Solanaceae</taxon>
        <taxon>Solanoideae</taxon>
        <taxon>Solaneae</taxon>
        <taxon>Solanum</taxon>
    </lineage>
</organism>
<dbReference type="SMART" id="SM00717">
    <property type="entry name" value="SANT"/>
    <property type="match status" value="1"/>
</dbReference>
<dbReference type="GO" id="GO:0010597">
    <property type="term" value="P:green leaf volatile biosynthetic process"/>
    <property type="evidence" value="ECO:0007669"/>
    <property type="project" value="UniProtKB-ARBA"/>
</dbReference>
<feature type="compositionally biased region" description="Low complexity" evidence="6">
    <location>
        <begin position="397"/>
        <end position="407"/>
    </location>
</feature>
<dbReference type="GO" id="GO:0000122">
    <property type="term" value="P:negative regulation of transcription by RNA polymerase II"/>
    <property type="evidence" value="ECO:0007669"/>
    <property type="project" value="TreeGrafter"/>
</dbReference>